<dbReference type="Proteomes" id="UP000823963">
    <property type="component" value="Unassembled WGS sequence"/>
</dbReference>
<dbReference type="SUPFAM" id="SSF47413">
    <property type="entry name" value="lambda repressor-like DNA-binding domains"/>
    <property type="match status" value="1"/>
</dbReference>
<reference evidence="2" key="2">
    <citation type="submission" date="2021-04" db="EMBL/GenBank/DDBJ databases">
        <authorList>
            <person name="Gilroy R."/>
        </authorList>
    </citation>
    <scope>NUCLEOTIDE SEQUENCE</scope>
    <source>
        <strain evidence="2">6627</strain>
    </source>
</reference>
<dbReference type="SMART" id="SM00530">
    <property type="entry name" value="HTH_XRE"/>
    <property type="match status" value="1"/>
</dbReference>
<dbReference type="InterPro" id="IPR010982">
    <property type="entry name" value="Lambda_DNA-bd_dom_sf"/>
</dbReference>
<gene>
    <name evidence="2" type="ORF">H9861_03760</name>
</gene>
<dbReference type="Pfam" id="PF01381">
    <property type="entry name" value="HTH_3"/>
    <property type="match status" value="1"/>
</dbReference>
<dbReference type="GO" id="GO:0003677">
    <property type="term" value="F:DNA binding"/>
    <property type="evidence" value="ECO:0007669"/>
    <property type="project" value="InterPro"/>
</dbReference>
<organism evidence="2 3">
    <name type="scientific">Candidatus Ligilactobacillus excrementigallinarum</name>
    <dbReference type="NCBI Taxonomy" id="2838641"/>
    <lineage>
        <taxon>Bacteria</taxon>
        <taxon>Bacillati</taxon>
        <taxon>Bacillota</taxon>
        <taxon>Bacilli</taxon>
        <taxon>Lactobacillales</taxon>
        <taxon>Lactobacillaceae</taxon>
        <taxon>Ligilactobacillus</taxon>
    </lineage>
</organism>
<proteinExistence type="predicted"/>
<feature type="domain" description="HTH cro/C1-type" evidence="1">
    <location>
        <begin position="6"/>
        <end position="71"/>
    </location>
</feature>
<reference evidence="2" key="1">
    <citation type="journal article" date="2021" name="PeerJ">
        <title>Extensive microbial diversity within the chicken gut microbiome revealed by metagenomics and culture.</title>
        <authorList>
            <person name="Gilroy R."/>
            <person name="Ravi A."/>
            <person name="Getino M."/>
            <person name="Pursley I."/>
            <person name="Horton D.L."/>
            <person name="Alikhan N.F."/>
            <person name="Baker D."/>
            <person name="Gharbi K."/>
            <person name="Hall N."/>
            <person name="Watson M."/>
            <person name="Adriaenssens E.M."/>
            <person name="Foster-Nyarko E."/>
            <person name="Jarju S."/>
            <person name="Secka A."/>
            <person name="Antonio M."/>
            <person name="Oren A."/>
            <person name="Chaudhuri R.R."/>
            <person name="La Ragione R."/>
            <person name="Hildebrand F."/>
            <person name="Pallen M.J."/>
        </authorList>
    </citation>
    <scope>NUCLEOTIDE SEQUENCE</scope>
    <source>
        <strain evidence="2">6627</strain>
    </source>
</reference>
<dbReference type="EMBL" id="DXFP01000030">
    <property type="protein sequence ID" value="HIX01851.1"/>
    <property type="molecule type" value="Genomic_DNA"/>
</dbReference>
<protein>
    <submittedName>
        <fullName evidence="2">Helix-turn-helix domain-containing protein</fullName>
    </submittedName>
</protein>
<dbReference type="PROSITE" id="PS50943">
    <property type="entry name" value="HTH_CROC1"/>
    <property type="match status" value="1"/>
</dbReference>
<dbReference type="AlphaFoldDB" id="A0A9D1UWS3"/>
<comment type="caution">
    <text evidence="2">The sequence shown here is derived from an EMBL/GenBank/DDBJ whole genome shotgun (WGS) entry which is preliminary data.</text>
</comment>
<name>A0A9D1UWS3_9LACO</name>
<evidence type="ECO:0000313" key="2">
    <source>
        <dbReference type="EMBL" id="HIX01851.1"/>
    </source>
</evidence>
<dbReference type="CDD" id="cd00093">
    <property type="entry name" value="HTH_XRE"/>
    <property type="match status" value="1"/>
</dbReference>
<accession>A0A9D1UWS3</accession>
<dbReference type="Gene3D" id="1.10.260.40">
    <property type="entry name" value="lambda repressor-like DNA-binding domains"/>
    <property type="match status" value="1"/>
</dbReference>
<dbReference type="InterPro" id="IPR001387">
    <property type="entry name" value="Cro/C1-type_HTH"/>
</dbReference>
<evidence type="ECO:0000313" key="3">
    <source>
        <dbReference type="Proteomes" id="UP000823963"/>
    </source>
</evidence>
<evidence type="ECO:0000259" key="1">
    <source>
        <dbReference type="PROSITE" id="PS50943"/>
    </source>
</evidence>
<sequence>MFPERLRALRQGRGLSLPELADELNQSMIDYPRERANTGPQIGSWERGVNAPSYIEMMKLADFFNVSLDFLTGREYTEIELDDLFASNAKMNFDGHQLTSAEKTAIYGMIKGYLHGKAAAKTTPSKTIDELTLPLDE</sequence>